<dbReference type="EMBL" id="NOXV01000174">
    <property type="protein sequence ID" value="OYQ43625.1"/>
    <property type="molecule type" value="Genomic_DNA"/>
</dbReference>
<organism evidence="2 3">
    <name type="scientific">Flavobacterium cyanobacteriorum</name>
    <dbReference type="NCBI Taxonomy" id="2022802"/>
    <lineage>
        <taxon>Bacteria</taxon>
        <taxon>Pseudomonadati</taxon>
        <taxon>Bacteroidota</taxon>
        <taxon>Flavobacteriia</taxon>
        <taxon>Flavobacteriales</taxon>
        <taxon>Flavobacteriaceae</taxon>
        <taxon>Flavobacterium</taxon>
    </lineage>
</organism>
<evidence type="ECO:0000313" key="2">
    <source>
        <dbReference type="EMBL" id="OYQ43625.1"/>
    </source>
</evidence>
<dbReference type="SMART" id="SM00382">
    <property type="entry name" value="AAA"/>
    <property type="match status" value="1"/>
</dbReference>
<dbReference type="CDD" id="cd17933">
    <property type="entry name" value="DEXSc_RecD-like"/>
    <property type="match status" value="1"/>
</dbReference>
<reference evidence="2 3" key="1">
    <citation type="submission" date="2017-07" db="EMBL/GenBank/DDBJ databases">
        <title>Flavobacterium cyanobacteriorum sp. nov., isolated from cyanobacterial aggregates in a eutrophic lake.</title>
        <authorList>
            <person name="Cai H."/>
        </authorList>
    </citation>
    <scope>NUCLEOTIDE SEQUENCE [LARGE SCALE GENOMIC DNA]</scope>
    <source>
        <strain evidence="2 3">TH021</strain>
    </source>
</reference>
<dbReference type="RefSeq" id="WP_094412541.1">
    <property type="nucleotide sequence ID" value="NZ_NOXV01000174.1"/>
</dbReference>
<keyword evidence="3" id="KW-1185">Reference proteome</keyword>
<protein>
    <recommendedName>
        <fullName evidence="1">AAA+ ATPase domain-containing protein</fullName>
    </recommendedName>
</protein>
<dbReference type="InterPro" id="IPR054572">
    <property type="entry name" value="TBP-TOTE"/>
</dbReference>
<evidence type="ECO:0000313" key="3">
    <source>
        <dbReference type="Proteomes" id="UP000216605"/>
    </source>
</evidence>
<accession>A0A255ZRX7</accession>
<dbReference type="AlphaFoldDB" id="A0A255ZRX7"/>
<dbReference type="Pfam" id="PF13245">
    <property type="entry name" value="AAA_19"/>
    <property type="match status" value="1"/>
</dbReference>
<dbReference type="Pfam" id="PF22721">
    <property type="entry name" value="TBP-TOTE"/>
    <property type="match status" value="2"/>
</dbReference>
<sequence length="735" mass="85031">MKIFDHFQHINLTNDQRNALERLHAFLESDERIFILQGYAGSGKTTLLKGFVEYLKSLEKKYQLMAPTGRAAKVINQKTSFESTTIHKGIYSFEELQEIKQGEDEDNVSFLYQYKIRNNPEVHDSVLIVDEASMASDILSQGEFFRFGSGHLLRDLMTYGRIQEATTRSKIIFIGDPAQLPPIGMTFSPALDPNYLSEIYKVSVSQAEMKEVKRQDANNGILISATKIRQCLTSGYFNDFDLRENNRDIFNPAYQDYLETYKAQQDQKIIICYKNKTALDLNRAIRREKFGDDLPIQASDTVIIGGNNYRLGIMNGEFAIVSEANPTVESREVSFYIEKGKTKTVRLTWRGISLVLPDENNQPKTIYGYILENYLYGDNYLKPEEQRALYVDFKNRHPKLKKGTEEFKEAIINDKYFNCILLKYGYAVTCHKAQGGEWSNAFVFWDRGTQANFNFYESEHNRSGKTNSEFYRWAYTAVTRASKKLFCINPPFFSSFSGMNFIDVNVQQAFNALTGQSNPTTEININEVLPELEKFGLVDAPLTIQDHFIQRWYNLRKHYIDIEAWQKVGYEIRYIFKREAQTAAFKYWVNGQNVFKSNFQKLTAQTNSDELFETITKILECAIPIVVNRNSVEGILTQIEFDAAIEEEKPFLKNLFDFISKSLSKDEIISNIQHLEYRERYTIENNGRSCIIDFEYDKAGFFGRVLPLEKKCDCPELLAKIKSIVKNLKEADYVI</sequence>
<evidence type="ECO:0000259" key="1">
    <source>
        <dbReference type="SMART" id="SM00382"/>
    </source>
</evidence>
<feature type="domain" description="AAA+ ATPase" evidence="1">
    <location>
        <begin position="30"/>
        <end position="300"/>
    </location>
</feature>
<dbReference type="CDD" id="cd18809">
    <property type="entry name" value="SF1_C_RecD"/>
    <property type="match status" value="1"/>
</dbReference>
<dbReference type="InterPro" id="IPR003593">
    <property type="entry name" value="AAA+_ATPase"/>
</dbReference>
<comment type="caution">
    <text evidence="2">The sequence shown here is derived from an EMBL/GenBank/DDBJ whole genome shotgun (WGS) entry which is preliminary data.</text>
</comment>
<dbReference type="OrthoDB" id="9803432at2"/>
<dbReference type="SUPFAM" id="SSF52540">
    <property type="entry name" value="P-loop containing nucleoside triphosphate hydrolases"/>
    <property type="match status" value="1"/>
</dbReference>
<dbReference type="Gene3D" id="3.40.50.300">
    <property type="entry name" value="P-loop containing nucleotide triphosphate hydrolases"/>
    <property type="match status" value="2"/>
</dbReference>
<dbReference type="Proteomes" id="UP000216605">
    <property type="component" value="Unassembled WGS sequence"/>
</dbReference>
<dbReference type="InterPro" id="IPR027417">
    <property type="entry name" value="P-loop_NTPase"/>
</dbReference>
<proteinExistence type="predicted"/>
<name>A0A255ZRX7_9FLAO</name>
<gene>
    <name evidence="2" type="ORF">CHU92_03210</name>
</gene>